<keyword evidence="2" id="KW-1185">Reference proteome</keyword>
<dbReference type="EMBL" id="UYRS01018421">
    <property type="protein sequence ID" value="VDK35209.1"/>
    <property type="molecule type" value="Genomic_DNA"/>
</dbReference>
<dbReference type="Proteomes" id="UP000282613">
    <property type="component" value="Unassembled WGS sequence"/>
</dbReference>
<dbReference type="WBParaSite" id="TASK_0000551301-mRNA-1">
    <property type="protein sequence ID" value="TASK_0000551301-mRNA-1"/>
    <property type="gene ID" value="TASK_0000551301"/>
</dbReference>
<name>A0A0R3W5U3_TAEAS</name>
<protein>
    <submittedName>
        <fullName evidence="1 3">Uncharacterized protein</fullName>
    </submittedName>
</protein>
<accession>A0A0R3W5U3</accession>
<sequence length="63" mass="7463">MALGWRRSWSAWVKSAQVWRRRLRQLECICICENIYSATFTIYSIMALNATWLGTTSIILKMY</sequence>
<reference evidence="3" key="1">
    <citation type="submission" date="2017-02" db="UniProtKB">
        <authorList>
            <consortium name="WormBaseParasite"/>
        </authorList>
    </citation>
    <scope>IDENTIFICATION</scope>
</reference>
<gene>
    <name evidence="1" type="ORF">TASK_LOCUS5514</name>
</gene>
<evidence type="ECO:0000313" key="3">
    <source>
        <dbReference type="WBParaSite" id="TASK_0000551301-mRNA-1"/>
    </source>
</evidence>
<evidence type="ECO:0000313" key="1">
    <source>
        <dbReference type="EMBL" id="VDK35209.1"/>
    </source>
</evidence>
<evidence type="ECO:0000313" key="2">
    <source>
        <dbReference type="Proteomes" id="UP000282613"/>
    </source>
</evidence>
<dbReference type="AlphaFoldDB" id="A0A0R3W5U3"/>
<reference evidence="1 2" key="2">
    <citation type="submission" date="2018-11" db="EMBL/GenBank/DDBJ databases">
        <authorList>
            <consortium name="Pathogen Informatics"/>
        </authorList>
    </citation>
    <scope>NUCLEOTIDE SEQUENCE [LARGE SCALE GENOMIC DNA]</scope>
</reference>
<organism evidence="3">
    <name type="scientific">Taenia asiatica</name>
    <name type="common">Asian tapeworm</name>
    <dbReference type="NCBI Taxonomy" id="60517"/>
    <lineage>
        <taxon>Eukaryota</taxon>
        <taxon>Metazoa</taxon>
        <taxon>Spiralia</taxon>
        <taxon>Lophotrochozoa</taxon>
        <taxon>Platyhelminthes</taxon>
        <taxon>Cestoda</taxon>
        <taxon>Eucestoda</taxon>
        <taxon>Cyclophyllidea</taxon>
        <taxon>Taeniidae</taxon>
        <taxon>Taenia</taxon>
    </lineage>
</organism>
<proteinExistence type="predicted"/>